<dbReference type="Proteomes" id="UP001066276">
    <property type="component" value="Chromosome 10"/>
</dbReference>
<name>A0AAV7LWZ6_PLEWA</name>
<dbReference type="AlphaFoldDB" id="A0AAV7LWZ6"/>
<evidence type="ECO:0000313" key="2">
    <source>
        <dbReference type="Proteomes" id="UP001066276"/>
    </source>
</evidence>
<organism evidence="1 2">
    <name type="scientific">Pleurodeles waltl</name>
    <name type="common">Iberian ribbed newt</name>
    <dbReference type="NCBI Taxonomy" id="8319"/>
    <lineage>
        <taxon>Eukaryota</taxon>
        <taxon>Metazoa</taxon>
        <taxon>Chordata</taxon>
        <taxon>Craniata</taxon>
        <taxon>Vertebrata</taxon>
        <taxon>Euteleostomi</taxon>
        <taxon>Amphibia</taxon>
        <taxon>Batrachia</taxon>
        <taxon>Caudata</taxon>
        <taxon>Salamandroidea</taxon>
        <taxon>Salamandridae</taxon>
        <taxon>Pleurodelinae</taxon>
        <taxon>Pleurodeles</taxon>
    </lineage>
</organism>
<comment type="caution">
    <text evidence="1">The sequence shown here is derived from an EMBL/GenBank/DDBJ whole genome shotgun (WGS) entry which is preliminary data.</text>
</comment>
<evidence type="ECO:0000313" key="1">
    <source>
        <dbReference type="EMBL" id="KAJ1095498.1"/>
    </source>
</evidence>
<sequence>MAPGVALPPGLAWDGGCYGLRGRSHPWLGVERGLLWPPGTLSPLARRGTGVVVVPGDAPTMGLAWNGGCCGPRGRSHPWLGVERGLLWPPGTLSPWAWRGTGVVVVPGDALTMGLAWNGGCCGPRGRSHHGLGVERGLLWPPGTLSPLARRGTGVVVAPGDAPTMGLAWNGGCCGPRGRSHPWLGMERGLLWSPGTLSPLARRGTGVVVAPGDALTMGLAWNGGCCGPRGRSHPWLTGVVVAPRDAPTMGLAWNGGCCGPRGRSHHGLGVERGLLWPPGTLSPWAWRGTGVVVAPGDALTMGMAWNGGCCGPRGRSHPWLTGVVVAPGDAPTMGLAWNGGCCGPRGRSHHGLGVERGLLWPPGTLSPWAWRGTGVVMVPGDALTMGLAWNGGCCGPRGRSHPWLGVERGLLWSLGTLPPWAWRGMGVVVAPGDALTPGSAWNGGCMAPGDALTMGLA</sequence>
<accession>A0AAV7LWZ6</accession>
<proteinExistence type="predicted"/>
<protein>
    <submittedName>
        <fullName evidence="1">Uncharacterized protein</fullName>
    </submittedName>
</protein>
<dbReference type="EMBL" id="JANPWB010000014">
    <property type="protein sequence ID" value="KAJ1095498.1"/>
    <property type="molecule type" value="Genomic_DNA"/>
</dbReference>
<keyword evidence="2" id="KW-1185">Reference proteome</keyword>
<gene>
    <name evidence="1" type="ORF">NDU88_000661</name>
</gene>
<reference evidence="1" key="1">
    <citation type="journal article" date="2022" name="bioRxiv">
        <title>Sequencing and chromosome-scale assembly of the giantPleurodeles waltlgenome.</title>
        <authorList>
            <person name="Brown T."/>
            <person name="Elewa A."/>
            <person name="Iarovenko S."/>
            <person name="Subramanian E."/>
            <person name="Araus A.J."/>
            <person name="Petzold A."/>
            <person name="Susuki M."/>
            <person name="Suzuki K.-i.T."/>
            <person name="Hayashi T."/>
            <person name="Toyoda A."/>
            <person name="Oliveira C."/>
            <person name="Osipova E."/>
            <person name="Leigh N.D."/>
            <person name="Simon A."/>
            <person name="Yun M.H."/>
        </authorList>
    </citation>
    <scope>NUCLEOTIDE SEQUENCE</scope>
    <source>
        <strain evidence="1">20211129_DDA</strain>
        <tissue evidence="1">Liver</tissue>
    </source>
</reference>